<proteinExistence type="predicted"/>
<organism evidence="1 2">
    <name type="scientific">Piscinibacter gummiphilus</name>
    <dbReference type="NCBI Taxonomy" id="946333"/>
    <lineage>
        <taxon>Bacteria</taxon>
        <taxon>Pseudomonadati</taxon>
        <taxon>Pseudomonadota</taxon>
        <taxon>Betaproteobacteria</taxon>
        <taxon>Burkholderiales</taxon>
        <taxon>Sphaerotilaceae</taxon>
        <taxon>Piscinibacter</taxon>
    </lineage>
</organism>
<dbReference type="Proteomes" id="UP000193427">
    <property type="component" value="Chromosome"/>
</dbReference>
<dbReference type="OrthoDB" id="8945364at2"/>
<gene>
    <name evidence="1" type="ORF">A4W93_13965</name>
</gene>
<dbReference type="RefSeq" id="WP_085751190.1">
    <property type="nucleotide sequence ID" value="NZ_BSPR01000007.1"/>
</dbReference>
<dbReference type="AlphaFoldDB" id="A0A1W6L9J1"/>
<dbReference type="STRING" id="946333.A4W93_13965"/>
<protein>
    <submittedName>
        <fullName evidence="1">Uncharacterized protein</fullName>
    </submittedName>
</protein>
<name>A0A1W6L9J1_9BURK</name>
<evidence type="ECO:0000313" key="2">
    <source>
        <dbReference type="Proteomes" id="UP000193427"/>
    </source>
</evidence>
<dbReference type="KEGG" id="rgu:A4W93_13965"/>
<accession>A0A1W6L9J1</accession>
<dbReference type="EMBL" id="CP015118">
    <property type="protein sequence ID" value="ARN20913.1"/>
    <property type="molecule type" value="Genomic_DNA"/>
</dbReference>
<sequence>MSQVSSSIASLSFLRKVLFADAAVSAACGALMAVGGTPLQGLLGLPAGVLVPAGLSLFVYAAFVVWLARRPVIPRAGVWAAVLINLVWAVDCLAVAFGPWFAPTGLGQAFLLVQVVTVIAFAELQVIGLRRG</sequence>
<evidence type="ECO:0000313" key="1">
    <source>
        <dbReference type="EMBL" id="ARN20913.1"/>
    </source>
</evidence>
<reference evidence="1 2" key="1">
    <citation type="submission" date="2016-04" db="EMBL/GenBank/DDBJ databases">
        <title>Complete genome sequence of natural rubber-degrading, novel Gram-negative bacterium, Rhizobacter gummiphilus strain NS21.</title>
        <authorList>
            <person name="Tabata M."/>
            <person name="Kasai D."/>
            <person name="Fukuda M."/>
        </authorList>
    </citation>
    <scope>NUCLEOTIDE SEQUENCE [LARGE SCALE GENOMIC DNA]</scope>
    <source>
        <strain evidence="1 2">NS21</strain>
    </source>
</reference>
<keyword evidence="2" id="KW-1185">Reference proteome</keyword>